<keyword evidence="2" id="KW-0472">Membrane</keyword>
<evidence type="ECO:0000256" key="1">
    <source>
        <dbReference type="ARBA" id="ARBA00004167"/>
    </source>
</evidence>
<protein>
    <recommendedName>
        <fullName evidence="3">Band 7 domain-containing protein</fullName>
    </recommendedName>
</protein>
<dbReference type="InterPro" id="IPR036013">
    <property type="entry name" value="Band_7/SPFH_dom_sf"/>
</dbReference>
<dbReference type="Gene3D" id="3.30.479.30">
    <property type="entry name" value="Band 7 domain"/>
    <property type="match status" value="1"/>
</dbReference>
<feature type="transmembrane region" description="Helical" evidence="2">
    <location>
        <begin position="37"/>
        <end position="55"/>
    </location>
</feature>
<dbReference type="PANTHER" id="PTHR43446">
    <property type="entry name" value="MEMBRANE PROTEIN-RELATED"/>
    <property type="match status" value="1"/>
</dbReference>
<evidence type="ECO:0000313" key="4">
    <source>
        <dbReference type="EMBL" id="PXY02897.1"/>
    </source>
</evidence>
<evidence type="ECO:0000256" key="2">
    <source>
        <dbReference type="SAM" id="Phobius"/>
    </source>
</evidence>
<keyword evidence="2" id="KW-1133">Transmembrane helix</keyword>
<dbReference type="Pfam" id="PF01145">
    <property type="entry name" value="Band_7"/>
    <property type="match status" value="1"/>
</dbReference>
<proteinExistence type="predicted"/>
<keyword evidence="5" id="KW-1185">Reference proteome</keyword>
<dbReference type="PANTHER" id="PTHR43446:SF1">
    <property type="entry name" value="BAND 7 DOMAIN-CONTAINING PROTEIN"/>
    <property type="match status" value="1"/>
</dbReference>
<accession>A0A2V4A4T3</accession>
<organism evidence="4 5">
    <name type="scientific">Marinifilum breve</name>
    <dbReference type="NCBI Taxonomy" id="2184082"/>
    <lineage>
        <taxon>Bacteria</taxon>
        <taxon>Pseudomonadati</taxon>
        <taxon>Bacteroidota</taxon>
        <taxon>Bacteroidia</taxon>
        <taxon>Marinilabiliales</taxon>
        <taxon>Marinifilaceae</taxon>
    </lineage>
</organism>
<comment type="caution">
    <text evidence="4">The sequence shown here is derived from an EMBL/GenBank/DDBJ whole genome shotgun (WGS) entry which is preliminary data.</text>
</comment>
<dbReference type="RefSeq" id="WP_110359054.1">
    <property type="nucleotide sequence ID" value="NZ_QFLI01000001.1"/>
</dbReference>
<feature type="transmembrane region" description="Helical" evidence="2">
    <location>
        <begin position="6"/>
        <end position="30"/>
    </location>
</feature>
<reference evidence="4 5" key="1">
    <citation type="submission" date="2018-05" db="EMBL/GenBank/DDBJ databases">
        <title>Marinifilum breve JC075T sp. nov., a marine bacterium isolated from Yongle Blue Hole in the South China Sea.</title>
        <authorList>
            <person name="Fu T."/>
        </authorList>
    </citation>
    <scope>NUCLEOTIDE SEQUENCE [LARGE SCALE GENOMIC DNA]</scope>
    <source>
        <strain evidence="4 5">JC075</strain>
    </source>
</reference>
<sequence length="284" mass="31334">MKQEQTFSAISGFAMAFVCFLLLLGGILGIIFLRNPIFILLILLAVICMAGFTVVNPNQSAVLVLFGAYKGTILNNGFFWVNPLFVKKKISLRARNLDSDPLKVNDKIGNPIMIGVVLVWRVKDTYKAAFDVNNYENFVSIQSEAAIRHMAGAYPYDNFEDEKAEITLRSGGNEVSELLEKELTERLAIAGIEVMEARINYLAYASEIAGAMLRRQQATAVVAARFKIVEGAVSMVEMALEELADKDIVDLDEDKKATMVSNLMVVLCSDKDATPVLNTGSLYQ</sequence>
<dbReference type="GO" id="GO:0016020">
    <property type="term" value="C:membrane"/>
    <property type="evidence" value="ECO:0007669"/>
    <property type="project" value="UniProtKB-SubCell"/>
</dbReference>
<evidence type="ECO:0000259" key="3">
    <source>
        <dbReference type="SMART" id="SM00244"/>
    </source>
</evidence>
<name>A0A2V4A4T3_9BACT</name>
<evidence type="ECO:0000313" key="5">
    <source>
        <dbReference type="Proteomes" id="UP000248079"/>
    </source>
</evidence>
<dbReference type="AlphaFoldDB" id="A0A2V4A4T3"/>
<dbReference type="SMART" id="SM00244">
    <property type="entry name" value="PHB"/>
    <property type="match status" value="1"/>
</dbReference>
<feature type="domain" description="Band 7" evidence="3">
    <location>
        <begin position="50"/>
        <end position="216"/>
    </location>
</feature>
<dbReference type="EMBL" id="QFLI01000001">
    <property type="protein sequence ID" value="PXY02897.1"/>
    <property type="molecule type" value="Genomic_DNA"/>
</dbReference>
<feature type="transmembrane region" description="Helical" evidence="2">
    <location>
        <begin position="61"/>
        <end position="85"/>
    </location>
</feature>
<dbReference type="InterPro" id="IPR001107">
    <property type="entry name" value="Band_7"/>
</dbReference>
<keyword evidence="2" id="KW-0812">Transmembrane</keyword>
<dbReference type="SUPFAM" id="SSF117892">
    <property type="entry name" value="Band 7/SPFH domain"/>
    <property type="match status" value="1"/>
</dbReference>
<dbReference type="OrthoDB" id="9813479at2"/>
<gene>
    <name evidence="4" type="ORF">DF185_02035</name>
</gene>
<comment type="subcellular location">
    <subcellularLocation>
        <location evidence="1">Membrane</location>
        <topology evidence="1">Single-pass membrane protein</topology>
    </subcellularLocation>
</comment>
<dbReference type="Proteomes" id="UP000248079">
    <property type="component" value="Unassembled WGS sequence"/>
</dbReference>
<dbReference type="CDD" id="cd03402">
    <property type="entry name" value="SPFH_like_u2"/>
    <property type="match status" value="1"/>
</dbReference>